<dbReference type="InterPro" id="IPR020103">
    <property type="entry name" value="PsdUridine_synth_cat_dom_sf"/>
</dbReference>
<dbReference type="InterPro" id="IPR050188">
    <property type="entry name" value="RluA_PseudoU_synthase"/>
</dbReference>
<evidence type="ECO:0000256" key="8">
    <source>
        <dbReference type="ARBA" id="ARBA00038944"/>
    </source>
</evidence>
<dbReference type="RefSeq" id="WP_035461937.1">
    <property type="nucleotide sequence ID" value="NZ_JAUESS010000004.1"/>
</dbReference>
<dbReference type="CDD" id="cd02869">
    <property type="entry name" value="PseudoU_synth_RluA_like"/>
    <property type="match status" value="1"/>
</dbReference>
<evidence type="ECO:0000256" key="13">
    <source>
        <dbReference type="ARBA" id="ARBA00042844"/>
    </source>
</evidence>
<evidence type="ECO:0000256" key="12">
    <source>
        <dbReference type="ARBA" id="ARBA00042372"/>
    </source>
</evidence>
<dbReference type="PANTHER" id="PTHR21600">
    <property type="entry name" value="MITOCHONDRIAL RNA PSEUDOURIDINE SYNTHASE"/>
    <property type="match status" value="1"/>
</dbReference>
<evidence type="ECO:0000256" key="2">
    <source>
        <dbReference type="ARBA" id="ARBA00022552"/>
    </source>
</evidence>
<evidence type="ECO:0000256" key="5">
    <source>
        <dbReference type="ARBA" id="ARBA00036184"/>
    </source>
</evidence>
<evidence type="ECO:0000256" key="9">
    <source>
        <dbReference type="ARBA" id="ARBA00038945"/>
    </source>
</evidence>
<dbReference type="InterPro" id="IPR006224">
    <property type="entry name" value="PsdUridine_synth_RluA-like_CS"/>
</dbReference>
<comment type="similarity">
    <text evidence="1">Belongs to the pseudouridine synthase RluA family.</text>
</comment>
<comment type="catalytic activity">
    <reaction evidence="6">
        <text>uridine(746) in 23S rRNA = pseudouridine(746) in 23S rRNA</text>
        <dbReference type="Rhea" id="RHEA:42548"/>
        <dbReference type="Rhea" id="RHEA-COMP:10109"/>
        <dbReference type="Rhea" id="RHEA-COMP:10110"/>
        <dbReference type="ChEBI" id="CHEBI:65314"/>
        <dbReference type="ChEBI" id="CHEBI:65315"/>
        <dbReference type="EC" id="5.4.99.29"/>
    </reaction>
</comment>
<evidence type="ECO:0000256" key="14">
    <source>
        <dbReference type="ARBA" id="ARBA00042883"/>
    </source>
</evidence>
<keyword evidence="4 17" id="KW-0413">Isomerase</keyword>
<dbReference type="NCBIfam" id="NF007543">
    <property type="entry name" value="PRK10158.1"/>
    <property type="match status" value="1"/>
</dbReference>
<accession>A0ABV5ZCS0</accession>
<dbReference type="SUPFAM" id="SSF55120">
    <property type="entry name" value="Pseudouridine synthase"/>
    <property type="match status" value="1"/>
</dbReference>
<keyword evidence="3" id="KW-0819">tRNA processing</keyword>
<dbReference type="Pfam" id="PF00849">
    <property type="entry name" value="PseudoU_synth_2"/>
    <property type="match status" value="1"/>
</dbReference>
<evidence type="ECO:0000256" key="3">
    <source>
        <dbReference type="ARBA" id="ARBA00022694"/>
    </source>
</evidence>
<feature type="domain" description="Pseudouridine synthase RsuA/RluA-like" evidence="16">
    <location>
        <begin position="13"/>
        <end position="160"/>
    </location>
</feature>
<dbReference type="Gene3D" id="3.30.2350.10">
    <property type="entry name" value="Pseudouridine synthase"/>
    <property type="match status" value="1"/>
</dbReference>
<dbReference type="PROSITE" id="PS01129">
    <property type="entry name" value="PSI_RLU"/>
    <property type="match status" value="1"/>
</dbReference>
<evidence type="ECO:0000256" key="1">
    <source>
        <dbReference type="ARBA" id="ARBA00010876"/>
    </source>
</evidence>
<comment type="catalytic activity">
    <reaction evidence="5">
        <text>uridine(32) in tRNA = pseudouridine(32) in tRNA</text>
        <dbReference type="Rhea" id="RHEA:42544"/>
        <dbReference type="Rhea" id="RHEA-COMP:10107"/>
        <dbReference type="Rhea" id="RHEA-COMP:10108"/>
        <dbReference type="ChEBI" id="CHEBI:65314"/>
        <dbReference type="ChEBI" id="CHEBI:65315"/>
        <dbReference type="EC" id="5.4.99.28"/>
    </reaction>
</comment>
<evidence type="ECO:0000256" key="7">
    <source>
        <dbReference type="ARBA" id="ARBA00037305"/>
    </source>
</evidence>
<evidence type="ECO:0000256" key="11">
    <source>
        <dbReference type="ARBA" id="ARBA00041266"/>
    </source>
</evidence>
<evidence type="ECO:0000256" key="10">
    <source>
        <dbReference type="ARBA" id="ARBA00039988"/>
    </source>
</evidence>
<evidence type="ECO:0000259" key="16">
    <source>
        <dbReference type="Pfam" id="PF00849"/>
    </source>
</evidence>
<comment type="function">
    <text evidence="7">Dual specificity enzyme that catalyzes the synthesis of pseudouridine from uracil-746 in 23S ribosomal RNA and from uracil-32 in the anticodon stem and loop of transfer RNAs.</text>
</comment>
<protein>
    <recommendedName>
        <fullName evidence="10">Dual-specificity RNA pseudouridine synthase RluA</fullName>
        <ecNumber evidence="8">5.4.99.28</ecNumber>
        <ecNumber evidence="9">5.4.99.29</ecNumber>
    </recommendedName>
    <alternativeName>
        <fullName evidence="11">23S rRNA pseudouridine(746) synthase</fullName>
    </alternativeName>
    <alternativeName>
        <fullName evidence="14">Ribosomal large subunit pseudouridine synthase A</fullName>
    </alternativeName>
    <alternativeName>
        <fullName evidence="13">rRNA pseudouridylate synthase A</fullName>
    </alternativeName>
    <alternativeName>
        <fullName evidence="15">rRNA-uridine isomerase A</fullName>
    </alternativeName>
    <alternativeName>
        <fullName evidence="12">tRNA pseudouridine(32) synthase</fullName>
    </alternativeName>
</protein>
<evidence type="ECO:0000256" key="15">
    <source>
        <dbReference type="ARBA" id="ARBA00043143"/>
    </source>
</evidence>
<dbReference type="PANTHER" id="PTHR21600:SF91">
    <property type="entry name" value="DUAL-SPECIFICITY RNA PSEUDOURIDINE SYNTHASE RLUA"/>
    <property type="match status" value="1"/>
</dbReference>
<evidence type="ECO:0000313" key="17">
    <source>
        <dbReference type="EMBL" id="MFB9887094.1"/>
    </source>
</evidence>
<dbReference type="GO" id="GO:0160151">
    <property type="term" value="F:tRNA pseudouridine(32) synthase activity"/>
    <property type="evidence" value="ECO:0007669"/>
    <property type="project" value="UniProtKB-EC"/>
</dbReference>
<reference evidence="17 18" key="1">
    <citation type="submission" date="2024-09" db="EMBL/GenBank/DDBJ databases">
        <authorList>
            <person name="Sun Q."/>
            <person name="Mori K."/>
        </authorList>
    </citation>
    <scope>NUCLEOTIDE SEQUENCE [LARGE SCALE GENOMIC DNA]</scope>
    <source>
        <strain evidence="17 18">ATCC 51285</strain>
    </source>
</reference>
<evidence type="ECO:0000256" key="4">
    <source>
        <dbReference type="ARBA" id="ARBA00023235"/>
    </source>
</evidence>
<sequence>MSADLTILFADEHLVIVNKPSGLLSVPGRGPERHDSVLSRIRQLHPQAEAVHRLDMSTSGIMLLALTKSAERHLKRQFELRQPSKAYIADVWGNMNAEQGLVDLPLRCDWPNRPRQMVCFEHGKNAQTRYQVLAQHTCGQRLLLRPITGRSHQLRVHMQALGHPILGDEFYAHDQALAAAPRLHLHAWQLSVRHPEHDMQLRIEAPIPF</sequence>
<dbReference type="InterPro" id="IPR006145">
    <property type="entry name" value="PsdUridine_synth_RsuA/RluA"/>
</dbReference>
<proteinExistence type="inferred from homology"/>
<dbReference type="EMBL" id="JBHLZN010000004">
    <property type="protein sequence ID" value="MFB9887094.1"/>
    <property type="molecule type" value="Genomic_DNA"/>
</dbReference>
<evidence type="ECO:0000256" key="6">
    <source>
        <dbReference type="ARBA" id="ARBA00036916"/>
    </source>
</evidence>
<evidence type="ECO:0000313" key="18">
    <source>
        <dbReference type="Proteomes" id="UP001589628"/>
    </source>
</evidence>
<keyword evidence="18" id="KW-1185">Reference proteome</keyword>
<keyword evidence="2" id="KW-0698">rRNA processing</keyword>
<dbReference type="GO" id="GO:0160142">
    <property type="term" value="F:23S rRNA pseudouridine(746) synthase activity"/>
    <property type="evidence" value="ECO:0007669"/>
    <property type="project" value="UniProtKB-EC"/>
</dbReference>
<dbReference type="EC" id="5.4.99.28" evidence="8"/>
<organism evidence="17 18">
    <name type="scientific">Balneatrix alpica</name>
    <dbReference type="NCBI Taxonomy" id="75684"/>
    <lineage>
        <taxon>Bacteria</taxon>
        <taxon>Pseudomonadati</taxon>
        <taxon>Pseudomonadota</taxon>
        <taxon>Gammaproteobacteria</taxon>
        <taxon>Oceanospirillales</taxon>
        <taxon>Balneatrichaceae</taxon>
        <taxon>Balneatrix</taxon>
    </lineage>
</organism>
<dbReference type="EC" id="5.4.99.29" evidence="9"/>
<dbReference type="Proteomes" id="UP001589628">
    <property type="component" value="Unassembled WGS sequence"/>
</dbReference>
<comment type="caution">
    <text evidence="17">The sequence shown here is derived from an EMBL/GenBank/DDBJ whole genome shotgun (WGS) entry which is preliminary data.</text>
</comment>
<name>A0ABV5ZCS0_9GAMM</name>
<gene>
    <name evidence="17" type="primary">rluA</name>
    <name evidence="17" type="ORF">ACFFLH_11810</name>
</gene>